<dbReference type="Proteomes" id="UP001055072">
    <property type="component" value="Unassembled WGS sequence"/>
</dbReference>
<proteinExistence type="predicted"/>
<evidence type="ECO:0000313" key="2">
    <source>
        <dbReference type="Proteomes" id="UP001055072"/>
    </source>
</evidence>
<reference evidence="1" key="1">
    <citation type="journal article" date="2021" name="Environ. Microbiol.">
        <title>Gene family expansions and transcriptome signatures uncover fungal adaptations to wood decay.</title>
        <authorList>
            <person name="Hage H."/>
            <person name="Miyauchi S."/>
            <person name="Viragh M."/>
            <person name="Drula E."/>
            <person name="Min B."/>
            <person name="Chaduli D."/>
            <person name="Navarro D."/>
            <person name="Favel A."/>
            <person name="Norest M."/>
            <person name="Lesage-Meessen L."/>
            <person name="Balint B."/>
            <person name="Merenyi Z."/>
            <person name="de Eugenio L."/>
            <person name="Morin E."/>
            <person name="Martinez A.T."/>
            <person name="Baldrian P."/>
            <person name="Stursova M."/>
            <person name="Martinez M.J."/>
            <person name="Novotny C."/>
            <person name="Magnuson J.K."/>
            <person name="Spatafora J.W."/>
            <person name="Maurice S."/>
            <person name="Pangilinan J."/>
            <person name="Andreopoulos W."/>
            <person name="LaButti K."/>
            <person name="Hundley H."/>
            <person name="Na H."/>
            <person name="Kuo A."/>
            <person name="Barry K."/>
            <person name="Lipzen A."/>
            <person name="Henrissat B."/>
            <person name="Riley R."/>
            <person name="Ahrendt S."/>
            <person name="Nagy L.G."/>
            <person name="Grigoriev I.V."/>
            <person name="Martin F."/>
            <person name="Rosso M.N."/>
        </authorList>
    </citation>
    <scope>NUCLEOTIDE SEQUENCE</scope>
    <source>
        <strain evidence="1">CBS 384.51</strain>
    </source>
</reference>
<gene>
    <name evidence="1" type="ORF">BDY19DRAFT_994213</name>
</gene>
<evidence type="ECO:0000313" key="1">
    <source>
        <dbReference type="EMBL" id="KAI0088305.1"/>
    </source>
</evidence>
<sequence>MTVNLRIDEAYLLGSWCAAALWGIFSFLLVVAVVQVVQLHSHGRMNRSKWLTTAAIVFLYCLATSHASLELRRVVIGLIDIEGPGAIPYFADILQPLHTGGDFLYITSIIIADVVVAWRCYVVWHANKYVTTILVALLLGTITAGYGAIAQFVLPIDVINPKESISFGYAMYSMSLATNVVTLILTVGRVWWQFRTLTDAISERHGQDHRSTYSTVLLILIESGMFIAMAKTIEFILYKVAPDDGVHGCNGLYIVFDMIPQINGIVPTLIIILVNAKKTITNAHHLSTASTFRATPGRTGSSTMVFADNLGQEMSGQSVFPGYKTDGSDEGIEIIEQKATSKGDSQV</sequence>
<accession>A0ACB8U210</accession>
<protein>
    <submittedName>
        <fullName evidence="1">Uncharacterized protein</fullName>
    </submittedName>
</protein>
<keyword evidence="2" id="KW-1185">Reference proteome</keyword>
<comment type="caution">
    <text evidence="1">The sequence shown here is derived from an EMBL/GenBank/DDBJ whole genome shotgun (WGS) entry which is preliminary data.</text>
</comment>
<dbReference type="EMBL" id="MU274914">
    <property type="protein sequence ID" value="KAI0088305.1"/>
    <property type="molecule type" value="Genomic_DNA"/>
</dbReference>
<name>A0ACB8U210_9APHY</name>
<organism evidence="1 2">
    <name type="scientific">Irpex rosettiformis</name>
    <dbReference type="NCBI Taxonomy" id="378272"/>
    <lineage>
        <taxon>Eukaryota</taxon>
        <taxon>Fungi</taxon>
        <taxon>Dikarya</taxon>
        <taxon>Basidiomycota</taxon>
        <taxon>Agaricomycotina</taxon>
        <taxon>Agaricomycetes</taxon>
        <taxon>Polyporales</taxon>
        <taxon>Irpicaceae</taxon>
        <taxon>Irpex</taxon>
    </lineage>
</organism>